<dbReference type="InterPro" id="IPR036884">
    <property type="entry name" value="2Fe-2S-bd_dom_sf"/>
</dbReference>
<organism evidence="6 7">
    <name type="scientific">Durusdinium trenchii</name>
    <dbReference type="NCBI Taxonomy" id="1381693"/>
    <lineage>
        <taxon>Eukaryota</taxon>
        <taxon>Sar</taxon>
        <taxon>Alveolata</taxon>
        <taxon>Dinophyceae</taxon>
        <taxon>Suessiales</taxon>
        <taxon>Symbiodiniaceae</taxon>
        <taxon>Durusdinium</taxon>
    </lineage>
</organism>
<dbReference type="Pfam" id="PF00941">
    <property type="entry name" value="FAD_binding_5"/>
    <property type="match status" value="1"/>
</dbReference>
<evidence type="ECO:0000313" key="7">
    <source>
        <dbReference type="Proteomes" id="UP001642464"/>
    </source>
</evidence>
<dbReference type="Gene3D" id="3.30.390.50">
    <property type="entry name" value="CO dehydrogenase flavoprotein, C-terminal domain"/>
    <property type="match status" value="1"/>
</dbReference>
<feature type="region of interest" description="Disordered" evidence="4">
    <location>
        <begin position="1361"/>
        <end position="1381"/>
    </location>
</feature>
<dbReference type="InterPro" id="IPR036856">
    <property type="entry name" value="Ald_Oxase/Xan_DH_a/b_sf"/>
</dbReference>
<evidence type="ECO:0000256" key="3">
    <source>
        <dbReference type="ARBA" id="ARBA00023002"/>
    </source>
</evidence>
<protein>
    <submittedName>
        <fullName evidence="6">Xanthine dehydrogenase/oxidase</fullName>
    </submittedName>
</protein>
<dbReference type="PANTHER" id="PTHR11908:SF132">
    <property type="entry name" value="ALDEHYDE OXIDASE 1-RELATED"/>
    <property type="match status" value="1"/>
</dbReference>
<evidence type="ECO:0000256" key="1">
    <source>
        <dbReference type="ARBA" id="ARBA00006849"/>
    </source>
</evidence>
<dbReference type="Gene3D" id="3.30.465.10">
    <property type="match status" value="1"/>
</dbReference>
<dbReference type="SUPFAM" id="SSF55447">
    <property type="entry name" value="CO dehydrogenase flavoprotein C-terminal domain-like"/>
    <property type="match status" value="1"/>
</dbReference>
<dbReference type="SUPFAM" id="SSF56003">
    <property type="entry name" value="Molybdenum cofactor-binding domain"/>
    <property type="match status" value="1"/>
</dbReference>
<gene>
    <name evidence="6" type="ORF">SCF082_LOCUS4733</name>
</gene>
<evidence type="ECO:0000256" key="2">
    <source>
        <dbReference type="ARBA" id="ARBA00022505"/>
    </source>
</evidence>
<dbReference type="Pfam" id="PF02738">
    <property type="entry name" value="MoCoBD_1"/>
    <property type="match status" value="1"/>
</dbReference>
<feature type="compositionally biased region" description="Low complexity" evidence="4">
    <location>
        <begin position="1367"/>
        <end position="1381"/>
    </location>
</feature>
<keyword evidence="7" id="KW-1185">Reference proteome</keyword>
<sequence>MSFAPPERKDPLQFFLNGELVKVHEPDPRQMLIEFLRDSKAENSAVGSGGGLDWNQEEGDALGDSLVAIQEYDLANKRLKPLVACHGLSVTTVEGVGSERRCLHQVQKRIAENHGMQCGFCTPGMVMNTYALLKSGGKPTAEESMKNYDGNICRCTGYRNLVQASESFCSDASPEAQQLAEKCGAHDADLCDKLSGRWVESCHARGPEHAKMDVPRQSDAWLMAIQDVSFFKEGFAWYAPMSLEDRRSTLINRWEEALEIKKSKPRAMYILGDTAKGIRQAAYEVLRRLAGVTELNVLEKTGTGLTFGGALTIQHLVEALEQYQEVHTQLQWPKALADGLKNVAQHHIRSEAGWAGNLLITIQRGFPSDLFPCLLAADAEISFVTSNARDEKRLALMDLKPGAVPFNALLTKLHIPNVEGAFFKYYRVGQRKWLSHCFAGAGFRLQMDGAKVKDARVALGYWAATPSRSSKAEGVLVGSQLDTATLQSAIRALHEDLEFAEERQFQTVDNPEGKDSYRRNLPDGYLFKFFQEAQNHFKIKSWPPEELGTLPVKPLKAGDLKFQEAPGLENKPQLSAMGLTTGSVRYTDDQQIPALFGYPVLSEVATGKLEHLEWRSEDDENGIDVSEALKIEGVVDVVEIGETLGDWRVLTGQQLALVVADSYRTAKRGAGAVQVKIANANEDAIITLDQAIAAESYLDSAHFRNTVDKGDLEEGFKASDLVFEGTTYVIGQHAFPLEKQTALAVPEEKKGMTVWHSTQGHDFTRAKLAGVLGVPGSSVVCKQSRAGGAFGPKNSRQVPTAAMAAVAAHKLDKAVRVAYEATLEQLAVGGRHSFKTQYKVGVNKDGKIQACNVESWCNGGCTHDFTGFLNLEMGEAIPSVYWWPNMKINVHAMKTNLPSNTAVRSFGSPQGNFVCEAIIEDVAGRLGKPVEEIREINMCTRENAVTPWGQPMEYYNADMLWKKLKQDASFVEREKQCEAFNAQHRWRKRGISAVPLAYGHCYAYAAGTGALVNIHGDDGSVTVHHGGCEIGQGIHTKVAQVVAVSLGCPLDLIRVADTNTEVVPNARFTGGSITTEVVCEAARQACKQLLETLRPHREFLVKRDSKEPSWPELVAAANAVLGHQEKLSATGIFSPAGNKYTTDVEGNALGTYHGDYFTYGAGISEVELDVLTGEIRPLRSDILYDVGQSINPGIEIGQLEGAFVYGIGYYLYEEPLRDARGVERSQGVWAYKPPMAPEVPIEFKVELLRDNPFPKGVLGSKAIGEPPFMLAYSVLGAAKKAIASVRKENGLPEHFQMPMPCTVDAIQKACLLGSAPVASGWVEAKARSGAVDDARWRALGLELRLGGVFLVGRRERSCKADGQMSWDTSQQSQVTQDVTGA</sequence>
<dbReference type="Gene3D" id="3.30.365.10">
    <property type="entry name" value="Aldehyde oxidase/xanthine dehydrogenase, molybdopterin binding domain"/>
    <property type="match status" value="4"/>
</dbReference>
<dbReference type="InterPro" id="IPR002346">
    <property type="entry name" value="Mopterin_DH_FAD-bd"/>
</dbReference>
<dbReference type="Gene3D" id="1.10.150.120">
    <property type="entry name" value="[2Fe-2S]-binding domain"/>
    <property type="match status" value="1"/>
</dbReference>
<proteinExistence type="inferred from homology"/>
<comment type="caution">
    <text evidence="6">The sequence shown here is derived from an EMBL/GenBank/DDBJ whole genome shotgun (WGS) entry which is preliminary data.</text>
</comment>
<comment type="similarity">
    <text evidence="1">Belongs to the xanthine dehydrogenase family.</text>
</comment>
<dbReference type="Pfam" id="PF03450">
    <property type="entry name" value="CO_deh_flav_C"/>
    <property type="match status" value="1"/>
</dbReference>
<dbReference type="InterPro" id="IPR016166">
    <property type="entry name" value="FAD-bd_PCMH"/>
</dbReference>
<dbReference type="SMART" id="SM01092">
    <property type="entry name" value="CO_deh_flav_C"/>
    <property type="match status" value="1"/>
</dbReference>
<dbReference type="Proteomes" id="UP001642464">
    <property type="component" value="Unassembled WGS sequence"/>
</dbReference>
<dbReference type="Pfam" id="PF01799">
    <property type="entry name" value="Fer2_2"/>
    <property type="match status" value="1"/>
</dbReference>
<dbReference type="InterPro" id="IPR036683">
    <property type="entry name" value="CO_DH_flav_C_dom_sf"/>
</dbReference>
<evidence type="ECO:0000259" key="5">
    <source>
        <dbReference type="PROSITE" id="PS51387"/>
    </source>
</evidence>
<evidence type="ECO:0000256" key="4">
    <source>
        <dbReference type="SAM" id="MobiDB-lite"/>
    </source>
</evidence>
<dbReference type="SUPFAM" id="SSF47741">
    <property type="entry name" value="CO dehydrogenase ISP C-domain like"/>
    <property type="match status" value="1"/>
</dbReference>
<dbReference type="InterPro" id="IPR016208">
    <property type="entry name" value="Ald_Oxase/xanthine_DH-like"/>
</dbReference>
<name>A0ABP0I176_9DINO</name>
<dbReference type="PROSITE" id="PS51387">
    <property type="entry name" value="FAD_PCMH"/>
    <property type="match status" value="1"/>
</dbReference>
<dbReference type="InterPro" id="IPR016169">
    <property type="entry name" value="FAD-bd_PCMH_sub2"/>
</dbReference>
<dbReference type="InterPro" id="IPR005107">
    <property type="entry name" value="CO_DH_flav_C"/>
</dbReference>
<dbReference type="InterPro" id="IPR008274">
    <property type="entry name" value="AldOxase/xan_DH_MoCoBD1"/>
</dbReference>
<dbReference type="InterPro" id="IPR046867">
    <property type="entry name" value="AldOxase/xan_DH_MoCoBD2"/>
</dbReference>
<dbReference type="SMART" id="SM01008">
    <property type="entry name" value="Ald_Xan_dh_C"/>
    <property type="match status" value="1"/>
</dbReference>
<dbReference type="InterPro" id="IPR012675">
    <property type="entry name" value="Beta-grasp_dom_sf"/>
</dbReference>
<dbReference type="Gene3D" id="3.10.20.30">
    <property type="match status" value="1"/>
</dbReference>
<feature type="domain" description="FAD-binding PCMH-type" evidence="5">
    <location>
        <begin position="230"/>
        <end position="420"/>
    </location>
</feature>
<dbReference type="PANTHER" id="PTHR11908">
    <property type="entry name" value="XANTHINE DEHYDROGENASE"/>
    <property type="match status" value="1"/>
</dbReference>
<dbReference type="InterPro" id="IPR000674">
    <property type="entry name" value="Ald_Oxase/Xan_DH_a/b"/>
</dbReference>
<keyword evidence="3" id="KW-0560">Oxidoreductase</keyword>
<reference evidence="6 7" key="1">
    <citation type="submission" date="2024-02" db="EMBL/GenBank/DDBJ databases">
        <authorList>
            <person name="Chen Y."/>
            <person name="Shah S."/>
            <person name="Dougan E. K."/>
            <person name="Thang M."/>
            <person name="Chan C."/>
        </authorList>
    </citation>
    <scope>NUCLEOTIDE SEQUENCE [LARGE SCALE GENOMIC DNA]</scope>
</reference>
<dbReference type="Pfam" id="PF20256">
    <property type="entry name" value="MoCoBD_2"/>
    <property type="match status" value="1"/>
</dbReference>
<dbReference type="PIRSF" id="PIRSF000127">
    <property type="entry name" value="Xanthine_DH"/>
    <property type="match status" value="1"/>
</dbReference>
<keyword evidence="2" id="KW-0500">Molybdenum</keyword>
<evidence type="ECO:0000313" key="6">
    <source>
        <dbReference type="EMBL" id="CAK8996314.1"/>
    </source>
</evidence>
<accession>A0ABP0I176</accession>
<dbReference type="InterPro" id="IPR036318">
    <property type="entry name" value="FAD-bd_PCMH-like_sf"/>
</dbReference>
<dbReference type="EMBL" id="CAXAMM010002481">
    <property type="protein sequence ID" value="CAK8996314.1"/>
    <property type="molecule type" value="Genomic_DNA"/>
</dbReference>
<dbReference type="Gene3D" id="3.90.1170.50">
    <property type="entry name" value="Aldehyde oxidase/xanthine dehydrogenase, a/b hammerhead"/>
    <property type="match status" value="1"/>
</dbReference>
<dbReference type="SUPFAM" id="SSF54665">
    <property type="entry name" value="CO dehydrogenase molybdoprotein N-domain-like"/>
    <property type="match status" value="1"/>
</dbReference>
<dbReference type="InterPro" id="IPR002888">
    <property type="entry name" value="2Fe-2S-bd"/>
</dbReference>
<dbReference type="SUPFAM" id="SSF56176">
    <property type="entry name" value="FAD-binding/transporter-associated domain-like"/>
    <property type="match status" value="1"/>
</dbReference>
<dbReference type="InterPro" id="IPR037165">
    <property type="entry name" value="AldOxase/xan_DH_Mopterin-bd_sf"/>
</dbReference>